<dbReference type="Gene3D" id="3.55.50.10">
    <property type="entry name" value="Baseplate protein-like domains"/>
    <property type="match status" value="1"/>
</dbReference>
<dbReference type="SUPFAM" id="SSF69279">
    <property type="entry name" value="Phage tail proteins"/>
    <property type="match status" value="1"/>
</dbReference>
<reference evidence="1 2" key="1">
    <citation type="submission" date="2024-02" db="EMBL/GenBank/DDBJ databases">
        <title>New thermophilic sulfur-oxidizing bacteria from a hot springs of the Uzon caldera (Kamchatka, Russia).</title>
        <authorList>
            <person name="Dukat A.M."/>
            <person name="Elcheninov A.G."/>
            <person name="Frolov E.N."/>
        </authorList>
    </citation>
    <scope>NUCLEOTIDE SEQUENCE [LARGE SCALE GENOMIC DNA]</scope>
    <source>
        <strain evidence="1 2">AK1</strain>
    </source>
</reference>
<protein>
    <submittedName>
        <fullName evidence="1">Contractile injection system protein, VgrG/Pvc8 family</fullName>
    </submittedName>
</protein>
<dbReference type="RefSeq" id="WP_347307904.1">
    <property type="nucleotide sequence ID" value="NZ_JBAJEX010000003.1"/>
</dbReference>
<gene>
    <name evidence="1" type="ORF">V6E02_06175</name>
</gene>
<organism evidence="1 2">
    <name type="scientific">Thiobacter aerophilum</name>
    <dbReference type="NCBI Taxonomy" id="3121275"/>
    <lineage>
        <taxon>Bacteria</taxon>
        <taxon>Pseudomonadati</taxon>
        <taxon>Pseudomonadota</taxon>
        <taxon>Betaproteobacteria</taxon>
        <taxon>Burkholderiales</taxon>
        <taxon>Thiobacteraceae</taxon>
        <taxon>Thiobacter</taxon>
    </lineage>
</organism>
<accession>A0ABV0EG37</accession>
<keyword evidence="2" id="KW-1185">Reference proteome</keyword>
<dbReference type="Pfam" id="PF05954">
    <property type="entry name" value="Phage_GPD"/>
    <property type="match status" value="1"/>
</dbReference>
<dbReference type="Proteomes" id="UP001482231">
    <property type="component" value="Unassembled WGS sequence"/>
</dbReference>
<evidence type="ECO:0000313" key="2">
    <source>
        <dbReference type="Proteomes" id="UP001482231"/>
    </source>
</evidence>
<dbReference type="PANTHER" id="PTHR35862">
    <property type="entry name" value="FELS-2 PROPHAGE PROTEIN"/>
    <property type="match status" value="1"/>
</dbReference>
<comment type="caution">
    <text evidence="1">The sequence shown here is derived from an EMBL/GenBank/DDBJ whole genome shotgun (WGS) entry which is preliminary data.</text>
</comment>
<dbReference type="EMBL" id="JBAJEX010000003">
    <property type="protein sequence ID" value="MEO1766797.1"/>
    <property type="molecule type" value="Genomic_DNA"/>
</dbReference>
<proteinExistence type="predicted"/>
<sequence length="338" mass="37424">MEALTPAVKLIYNGRDISADIAPYLMRVVYADRLSGEADSLDVELAETDAVASRWLSDWYPDKGMELKLSYGYAGRALMDAGGFDVDEIEIDSPPLTIRIRALATGISRAVRTRIGKAYERTTLAAILDQIAKRIGAKRRGEVAAIPIDRATQYQETDWAFAVRLAREYGYALKLTDNNKTLAVLKLGEAQEPVRRLAPGDISRIAYRDRITEVPQRTELRHHDAKTGRLIVYGVQHGVIVPEGEVVAADTKKRHVRAKTPEQAKAIAEAEQARHEIDKTGLELALPGDPLLVAGACVDVTGWQRIDGRYLITEARHEITRDAGYATTIQLKRIKEAA</sequence>
<dbReference type="Gene3D" id="4.10.220.110">
    <property type="match status" value="1"/>
</dbReference>
<dbReference type="Gene3D" id="2.30.110.50">
    <property type="match status" value="1"/>
</dbReference>
<dbReference type="InterPro" id="IPR052726">
    <property type="entry name" value="Phage_Baseplate_Hub"/>
</dbReference>
<dbReference type="PANTHER" id="PTHR35862:SF1">
    <property type="entry name" value="FELS-2 PROPHAGE PROTEIN"/>
    <property type="match status" value="1"/>
</dbReference>
<name>A0ABV0EG37_9BURK</name>
<evidence type="ECO:0000313" key="1">
    <source>
        <dbReference type="EMBL" id="MEO1766797.1"/>
    </source>
</evidence>